<dbReference type="EMBL" id="NIVC01002640">
    <property type="protein sequence ID" value="PAA56301.1"/>
    <property type="molecule type" value="Genomic_DNA"/>
</dbReference>
<dbReference type="SUPFAM" id="SSF49452">
    <property type="entry name" value="Starch-binding domain-like"/>
    <property type="match status" value="1"/>
</dbReference>
<accession>A0A267E426</accession>
<comment type="caution">
    <text evidence="2">The sequence shown here is derived from an EMBL/GenBank/DDBJ whole genome shotgun (WGS) entry which is preliminary data.</text>
</comment>
<protein>
    <submittedName>
        <fullName evidence="2">Uncharacterized protein</fullName>
    </submittedName>
</protein>
<evidence type="ECO:0000313" key="2">
    <source>
        <dbReference type="EMBL" id="PAA56301.1"/>
    </source>
</evidence>
<feature type="region of interest" description="Disordered" evidence="1">
    <location>
        <begin position="399"/>
        <end position="444"/>
    </location>
</feature>
<dbReference type="InterPro" id="IPR013784">
    <property type="entry name" value="Carb-bd-like_fold"/>
</dbReference>
<organism evidence="2 3">
    <name type="scientific">Macrostomum lignano</name>
    <dbReference type="NCBI Taxonomy" id="282301"/>
    <lineage>
        <taxon>Eukaryota</taxon>
        <taxon>Metazoa</taxon>
        <taxon>Spiralia</taxon>
        <taxon>Lophotrochozoa</taxon>
        <taxon>Platyhelminthes</taxon>
        <taxon>Rhabditophora</taxon>
        <taxon>Macrostomorpha</taxon>
        <taxon>Macrostomida</taxon>
        <taxon>Macrostomidae</taxon>
        <taxon>Macrostomum</taxon>
    </lineage>
</organism>
<feature type="compositionally biased region" description="Basic and acidic residues" evidence="1">
    <location>
        <begin position="402"/>
        <end position="417"/>
    </location>
</feature>
<gene>
    <name evidence="2" type="ORF">BOX15_Mlig016240g3</name>
</gene>
<dbReference type="Proteomes" id="UP000215902">
    <property type="component" value="Unassembled WGS sequence"/>
</dbReference>
<proteinExistence type="predicted"/>
<feature type="region of interest" description="Disordered" evidence="1">
    <location>
        <begin position="105"/>
        <end position="129"/>
    </location>
</feature>
<feature type="compositionally biased region" description="Low complexity" evidence="1">
    <location>
        <begin position="702"/>
        <end position="720"/>
    </location>
</feature>
<dbReference type="AlphaFoldDB" id="A0A267E426"/>
<keyword evidence="3" id="KW-1185">Reference proteome</keyword>
<evidence type="ECO:0000313" key="3">
    <source>
        <dbReference type="Proteomes" id="UP000215902"/>
    </source>
</evidence>
<feature type="compositionally biased region" description="Pro residues" evidence="1">
    <location>
        <begin position="688"/>
        <end position="701"/>
    </location>
</feature>
<evidence type="ECO:0000256" key="1">
    <source>
        <dbReference type="SAM" id="MobiDB-lite"/>
    </source>
</evidence>
<dbReference type="GO" id="GO:0030246">
    <property type="term" value="F:carbohydrate binding"/>
    <property type="evidence" value="ECO:0007669"/>
    <property type="project" value="InterPro"/>
</dbReference>
<name>A0A267E426_9PLAT</name>
<sequence length="1066" mass="114013">MRQGTALQPLPTHRARHRRCLSHLESRLLPPADGASRGLEIRVEFLVARPRRRRRPRSSQIQRRQLIVHSQFPLPQADKQPGRSEGSSLVRQFLEATLVQVKTGCRTRRRSQVPTSGTENPCKSPASKEAQRRIATAVYPAIATQAGWPRFAAEDAQPPDLDQACCHLGQRPVISRSILGSDLAGRFATQHRLVVPGAVCGERPPQPSQQFCQALQLSAPRLPSVDEAAAVRLPGEVVELNSCGLRQIAGLPGSTARRWASHRLLPGRPGSARIAATCRFGAQTVAVAIRFGPMTPAFAEIKKPQVSKAAAAGRRFCYAASHCLRLSVRPVADLGIRRLHPLRPDGRHRGELAMASASAATIHFGRIFTANPSWQLEAQKRPGGQAAVLFSGDVGGDASGFDDSKKAPSDASGDRRLSAGSAGPRWQGNNSNTNDSESRGSSRNSGCWDHVYLKSEKEEMRLVELHDTQERCSTVSTVMGIVGFKAPIFLAVPNHLLPARAIPVICGNVIELGDWDVNCSEPMAHTAQLMAPGYAFFEASVCSNYSDEEEVEFRFAIVVPAPGSDCPAKSELFAWEGGFVRRMSDYNRHPDGFLLFGRPDQLLDPRDLLELPAGPPARSKSVWPGWLTDVGQAMLLLRLRPPLLQPDRASLLHRPLGVELSAKDASGATLTPNLRGPLLLEGAELYSPLPPPPPPPPPPPSTVKSSPLSSLDGVECSCSSDDMDDDGSGINWVRLASAASARVEFAQQVPLGGPVTCRFLLRFHDTGTNSCDRGTCVEAVALLPLTVDLATPEKQTVTCDLLLTASSQQHIGQLTVDIGVAHCFQHSPLDLARFVDRCGATAPLQDPAPILVLPMPATWLLPMGPDTWSAATAAFAAVTPTSRYFELPVGVSQSGVLRLLRADGAKSSGQAQDGDLCLAFPPDARLVVRVVLDDSAQVNRGADALLASLLPASERCVLVAAHDLQLCLALSLKQSRLSLAFFAASVSEAAAALDICRHFGLRAVAVPAEQLFDDRPDGRALAEAARVCGVALYAYGGCGAADDAGQAATFHLEGVFGSGTVVGTAH</sequence>
<reference evidence="2 3" key="1">
    <citation type="submission" date="2017-06" db="EMBL/GenBank/DDBJ databases">
        <title>A platform for efficient transgenesis in Macrostomum lignano, a flatworm model organism for stem cell research.</title>
        <authorList>
            <person name="Berezikov E."/>
        </authorList>
    </citation>
    <scope>NUCLEOTIDE SEQUENCE [LARGE SCALE GENOMIC DNA]</scope>
    <source>
        <strain evidence="2">DV1</strain>
        <tissue evidence="2">Whole organism</tissue>
    </source>
</reference>
<feature type="compositionally biased region" description="Polar residues" evidence="1">
    <location>
        <begin position="112"/>
        <end position="121"/>
    </location>
</feature>
<feature type="region of interest" description="Disordered" evidence="1">
    <location>
        <begin position="683"/>
        <end position="723"/>
    </location>
</feature>
<feature type="compositionally biased region" description="Polar residues" evidence="1">
    <location>
        <begin position="427"/>
        <end position="444"/>
    </location>
</feature>